<dbReference type="EMBL" id="KN832878">
    <property type="protein sequence ID" value="KIM99606.1"/>
    <property type="molecule type" value="Genomic_DNA"/>
</dbReference>
<dbReference type="HOGENOM" id="CLU_039076_0_0_1"/>
<reference evidence="1 2" key="1">
    <citation type="submission" date="2014-04" db="EMBL/GenBank/DDBJ databases">
        <authorList>
            <consortium name="DOE Joint Genome Institute"/>
            <person name="Kuo A."/>
            <person name="Martino E."/>
            <person name="Perotto S."/>
            <person name="Kohler A."/>
            <person name="Nagy L.G."/>
            <person name="Floudas D."/>
            <person name="Copeland A."/>
            <person name="Barry K.W."/>
            <person name="Cichocki N."/>
            <person name="Veneault-Fourrey C."/>
            <person name="LaButti K."/>
            <person name="Lindquist E.A."/>
            <person name="Lipzen A."/>
            <person name="Lundell T."/>
            <person name="Morin E."/>
            <person name="Murat C."/>
            <person name="Sun H."/>
            <person name="Tunlid A."/>
            <person name="Henrissat B."/>
            <person name="Grigoriev I.V."/>
            <person name="Hibbett D.S."/>
            <person name="Martin F."/>
            <person name="Nordberg H.P."/>
            <person name="Cantor M.N."/>
            <person name="Hua S.X."/>
        </authorList>
    </citation>
    <scope>NUCLEOTIDE SEQUENCE [LARGE SCALE GENOMIC DNA]</scope>
    <source>
        <strain evidence="1 2">Zn</strain>
    </source>
</reference>
<accession>A0A0C3HBC3</accession>
<dbReference type="OrthoDB" id="545169at2759"/>
<dbReference type="InterPro" id="IPR046366">
    <property type="entry name" value="MPAB"/>
</dbReference>
<dbReference type="InParanoid" id="A0A0C3HBC3"/>
<keyword evidence="2" id="KW-1185">Reference proteome</keyword>
<proteinExistence type="predicted"/>
<gene>
    <name evidence="1" type="ORF">OIDMADRAFT_200726</name>
</gene>
<dbReference type="GO" id="GO:0016491">
    <property type="term" value="F:oxidoreductase activity"/>
    <property type="evidence" value="ECO:0007669"/>
    <property type="project" value="InterPro"/>
</dbReference>
<dbReference type="STRING" id="913774.A0A0C3HBC3"/>
<evidence type="ECO:0000313" key="2">
    <source>
        <dbReference type="Proteomes" id="UP000054321"/>
    </source>
</evidence>
<sequence>MQRRNAMHRKFGYATRESLAKMSNVDAQEIMTYLGQLEFPRIYLASLQFALFKTYGIPTISGLLVATKEFSTPENASKRYTDTSLLIAEFAAHPPKDERTIKAIARMNTIHSRYQKAGKISNDDLLYTLSVFITEPIEFVKSYEWREMTETEMCAIATFWKSIGDSMGISYEQLTQYQTGWKDGLEFYEDIKAWAKNYEVKYMVPHATNKQTADELVPLLLYFVPRPLKPIAANVVGVLMGSRLRNAMCYPTPSQTHFHTVTVAIESRRFLLRHLSLPRPYIFRVHDLPDNADPKTGRYHPRRYFVHPYYTKPGFWNRWGPGAWFVYLSGGDVPGTKGDLYVPEGYTFEEVGPKNLRGKGIKEMRAFEEKIGSERPLGCPFAISR</sequence>
<organism evidence="1 2">
    <name type="scientific">Oidiodendron maius (strain Zn)</name>
    <dbReference type="NCBI Taxonomy" id="913774"/>
    <lineage>
        <taxon>Eukaryota</taxon>
        <taxon>Fungi</taxon>
        <taxon>Dikarya</taxon>
        <taxon>Ascomycota</taxon>
        <taxon>Pezizomycotina</taxon>
        <taxon>Leotiomycetes</taxon>
        <taxon>Leotiomycetes incertae sedis</taxon>
        <taxon>Myxotrichaceae</taxon>
        <taxon>Oidiodendron</taxon>
    </lineage>
</organism>
<dbReference type="PANTHER" id="PTHR36124:SF1">
    <property type="entry name" value="ER-BOUND OXYGENASE MPAB_MPAB'_RUBBER OXYGENASE CATALYTIC DOMAIN-CONTAINING PROTEIN"/>
    <property type="match status" value="1"/>
</dbReference>
<evidence type="ECO:0000313" key="1">
    <source>
        <dbReference type="EMBL" id="KIM99606.1"/>
    </source>
</evidence>
<name>A0A0C3HBC3_OIDMZ</name>
<reference evidence="2" key="2">
    <citation type="submission" date="2015-01" db="EMBL/GenBank/DDBJ databases">
        <title>Evolutionary Origins and Diversification of the Mycorrhizal Mutualists.</title>
        <authorList>
            <consortium name="DOE Joint Genome Institute"/>
            <consortium name="Mycorrhizal Genomics Consortium"/>
            <person name="Kohler A."/>
            <person name="Kuo A."/>
            <person name="Nagy L.G."/>
            <person name="Floudas D."/>
            <person name="Copeland A."/>
            <person name="Barry K.W."/>
            <person name="Cichocki N."/>
            <person name="Veneault-Fourrey C."/>
            <person name="LaButti K."/>
            <person name="Lindquist E.A."/>
            <person name="Lipzen A."/>
            <person name="Lundell T."/>
            <person name="Morin E."/>
            <person name="Murat C."/>
            <person name="Riley R."/>
            <person name="Ohm R."/>
            <person name="Sun H."/>
            <person name="Tunlid A."/>
            <person name="Henrissat B."/>
            <person name="Grigoriev I.V."/>
            <person name="Hibbett D.S."/>
            <person name="Martin F."/>
        </authorList>
    </citation>
    <scope>NUCLEOTIDE SEQUENCE [LARGE SCALE GENOMIC DNA]</scope>
    <source>
        <strain evidence="2">Zn</strain>
    </source>
</reference>
<dbReference type="AlphaFoldDB" id="A0A0C3HBC3"/>
<dbReference type="PANTHER" id="PTHR36124">
    <property type="match status" value="1"/>
</dbReference>
<dbReference type="Proteomes" id="UP000054321">
    <property type="component" value="Unassembled WGS sequence"/>
</dbReference>
<protein>
    <submittedName>
        <fullName evidence="1">Uncharacterized protein</fullName>
    </submittedName>
</protein>